<gene>
    <name evidence="2" type="ORF">TDIS_0382</name>
</gene>
<reference evidence="2 3" key="1">
    <citation type="submission" date="2016-04" db="EMBL/GenBank/DDBJ databases">
        <title>Genome analysis of Thermosulfurimonas dismutans, the first thermophilic sulfur-disproportionating bacterium of the phylum Thermodesulfobacteria.</title>
        <authorList>
            <person name="Mardanov A.V."/>
            <person name="Beletsky A.V."/>
            <person name="Kadnikov V.V."/>
            <person name="Slobodkin A.I."/>
            <person name="Ravin N.V."/>
        </authorList>
    </citation>
    <scope>NUCLEOTIDE SEQUENCE [LARGE SCALE GENOMIC DNA]</scope>
    <source>
        <strain evidence="2 3">S95</strain>
    </source>
</reference>
<sequence>MLAMFAALIQELRFKRADKVYTLASGRVDMCLACHKEAPGKAHARGVVGCADCHLGDPLTVEKKRAHRGMVKNPGDLRVADQTCGRPECHPGYAERVKKSLMATNRGIITTLRYYWGEIEDFHAEASVETLMKTDETSPALDYFRKLCGTCHLWLPKEKLPGFLKKKGGGCVACHLIPGKNKDKKVHSILTRKIPLENCVRCHNRSGRIGLSYQGLYEDEQYGAPIEEGEFAAEELEDGRFVARIPPDVHFKAGMVCVDCHTQNETMGDGKAYAHFEESLEITCEACHEGTGRTRKGTLLTNLKVKDGKIYWQAKLSGKELEVKRPDPVACRHPVHRRLTCESCHDQRVPQCFGCHVRRDPREKQLDKLSFKETPGLWEEFRSYMRVEVPTLGVREDKVVILVPG</sequence>
<dbReference type="InterPro" id="IPR036280">
    <property type="entry name" value="Multihaem_cyt_sf"/>
</dbReference>
<accession>A0A179D6Z6</accession>
<comment type="caution">
    <text evidence="2">The sequence shown here is derived from an EMBL/GenBank/DDBJ whole genome shotgun (WGS) entry which is preliminary data.</text>
</comment>
<dbReference type="InterPro" id="IPR051829">
    <property type="entry name" value="Multiheme_Cytochr_ET"/>
</dbReference>
<evidence type="ECO:0000256" key="1">
    <source>
        <dbReference type="ARBA" id="ARBA00022729"/>
    </source>
</evidence>
<dbReference type="PANTHER" id="PTHR35038:SF8">
    <property type="entry name" value="C-TYPE POLYHEME CYTOCHROME OMCC"/>
    <property type="match status" value="1"/>
</dbReference>
<dbReference type="Gene3D" id="1.10.1130.10">
    <property type="entry name" value="Flavocytochrome C3, Chain A"/>
    <property type="match status" value="1"/>
</dbReference>
<keyword evidence="3" id="KW-1185">Reference proteome</keyword>
<dbReference type="Gene3D" id="1.10.780.10">
    <property type="entry name" value="Hydroxylamine Oxidoreductase, Chain A, domain 1"/>
    <property type="match status" value="1"/>
</dbReference>
<dbReference type="Proteomes" id="UP000078390">
    <property type="component" value="Unassembled WGS sequence"/>
</dbReference>
<dbReference type="SUPFAM" id="SSF48695">
    <property type="entry name" value="Multiheme cytochromes"/>
    <property type="match status" value="1"/>
</dbReference>
<dbReference type="PANTHER" id="PTHR35038">
    <property type="entry name" value="DISSIMILATORY SULFITE REDUCTASE SIRA"/>
    <property type="match status" value="1"/>
</dbReference>
<organism evidence="2 3">
    <name type="scientific">Thermosulfurimonas dismutans</name>
    <dbReference type="NCBI Taxonomy" id="999894"/>
    <lineage>
        <taxon>Bacteria</taxon>
        <taxon>Pseudomonadati</taxon>
        <taxon>Thermodesulfobacteriota</taxon>
        <taxon>Thermodesulfobacteria</taxon>
        <taxon>Thermodesulfobacteriales</taxon>
        <taxon>Thermodesulfobacteriaceae</taxon>
        <taxon>Thermosulfurimonas</taxon>
    </lineage>
</organism>
<dbReference type="EMBL" id="LWLG01000001">
    <property type="protein sequence ID" value="OAQ21864.1"/>
    <property type="molecule type" value="Genomic_DNA"/>
</dbReference>
<proteinExistence type="predicted"/>
<dbReference type="GO" id="GO:0016491">
    <property type="term" value="F:oxidoreductase activity"/>
    <property type="evidence" value="ECO:0007669"/>
    <property type="project" value="TreeGrafter"/>
</dbReference>
<dbReference type="STRING" id="999894.TDIS_0382"/>
<protein>
    <submittedName>
        <fullName evidence="2">Cytochrome c family protein</fullName>
    </submittedName>
</protein>
<dbReference type="PATRIC" id="fig|999894.6.peg.382"/>
<name>A0A179D6Z6_9BACT</name>
<dbReference type="AlphaFoldDB" id="A0A179D6Z6"/>
<keyword evidence="1" id="KW-0732">Signal</keyword>
<evidence type="ECO:0000313" key="3">
    <source>
        <dbReference type="Proteomes" id="UP000078390"/>
    </source>
</evidence>
<evidence type="ECO:0000313" key="2">
    <source>
        <dbReference type="EMBL" id="OAQ21864.1"/>
    </source>
</evidence>